<dbReference type="Proteomes" id="UP000325315">
    <property type="component" value="Unassembled WGS sequence"/>
</dbReference>
<organism evidence="1 2">
    <name type="scientific">Gossypium australe</name>
    <dbReference type="NCBI Taxonomy" id="47621"/>
    <lineage>
        <taxon>Eukaryota</taxon>
        <taxon>Viridiplantae</taxon>
        <taxon>Streptophyta</taxon>
        <taxon>Embryophyta</taxon>
        <taxon>Tracheophyta</taxon>
        <taxon>Spermatophyta</taxon>
        <taxon>Magnoliopsida</taxon>
        <taxon>eudicotyledons</taxon>
        <taxon>Gunneridae</taxon>
        <taxon>Pentapetalae</taxon>
        <taxon>rosids</taxon>
        <taxon>malvids</taxon>
        <taxon>Malvales</taxon>
        <taxon>Malvaceae</taxon>
        <taxon>Malvoideae</taxon>
        <taxon>Gossypium</taxon>
    </lineage>
</organism>
<proteinExistence type="predicted"/>
<comment type="caution">
    <text evidence="1">The sequence shown here is derived from an EMBL/GenBank/DDBJ whole genome shotgun (WGS) entry which is preliminary data.</text>
</comment>
<evidence type="ECO:0000313" key="2">
    <source>
        <dbReference type="Proteomes" id="UP000325315"/>
    </source>
</evidence>
<sequence length="101" mass="11102">MAENPPLRGVKKSATAWQRGLVMELNMDQAKERIPKFKKRAVSAVRDWPLGCGPASEQHLRQIVVVSTTDIIDIESIILTAVRLSLLCVAEGGLIVEIPKV</sequence>
<protein>
    <submittedName>
        <fullName evidence="1">Uncharacterized protein</fullName>
    </submittedName>
</protein>
<dbReference type="AlphaFoldDB" id="A0A5B6UR09"/>
<keyword evidence="2" id="KW-1185">Reference proteome</keyword>
<dbReference type="EMBL" id="SMMG02000009">
    <property type="protein sequence ID" value="KAA3460480.1"/>
    <property type="molecule type" value="Genomic_DNA"/>
</dbReference>
<evidence type="ECO:0000313" key="1">
    <source>
        <dbReference type="EMBL" id="KAA3460480.1"/>
    </source>
</evidence>
<name>A0A5B6UR09_9ROSI</name>
<reference evidence="2" key="1">
    <citation type="journal article" date="2019" name="Plant Biotechnol. J.">
        <title>Genome sequencing of the Australian wild diploid species Gossypium australe highlights disease resistance and delayed gland morphogenesis.</title>
        <authorList>
            <person name="Cai Y."/>
            <person name="Cai X."/>
            <person name="Wang Q."/>
            <person name="Wang P."/>
            <person name="Zhang Y."/>
            <person name="Cai C."/>
            <person name="Xu Y."/>
            <person name="Wang K."/>
            <person name="Zhou Z."/>
            <person name="Wang C."/>
            <person name="Geng S."/>
            <person name="Li B."/>
            <person name="Dong Q."/>
            <person name="Hou Y."/>
            <person name="Wang H."/>
            <person name="Ai P."/>
            <person name="Liu Z."/>
            <person name="Yi F."/>
            <person name="Sun M."/>
            <person name="An G."/>
            <person name="Cheng J."/>
            <person name="Zhang Y."/>
            <person name="Shi Q."/>
            <person name="Xie Y."/>
            <person name="Shi X."/>
            <person name="Chang Y."/>
            <person name="Huang F."/>
            <person name="Chen Y."/>
            <person name="Hong S."/>
            <person name="Mi L."/>
            <person name="Sun Q."/>
            <person name="Zhang L."/>
            <person name="Zhou B."/>
            <person name="Peng R."/>
            <person name="Zhang X."/>
            <person name="Liu F."/>
        </authorList>
    </citation>
    <scope>NUCLEOTIDE SEQUENCE [LARGE SCALE GENOMIC DNA]</scope>
    <source>
        <strain evidence="2">cv. PA1801</strain>
    </source>
</reference>
<gene>
    <name evidence="1" type="ORF">EPI10_027138</name>
</gene>
<accession>A0A5B6UR09</accession>